<dbReference type="Pfam" id="PF07690">
    <property type="entry name" value="MFS_1"/>
    <property type="match status" value="1"/>
</dbReference>
<dbReference type="AlphaFoldDB" id="A0A9N9Z1D1"/>
<keyword evidence="5 6" id="KW-0472">Membrane</keyword>
<feature type="transmembrane region" description="Helical" evidence="6">
    <location>
        <begin position="58"/>
        <end position="77"/>
    </location>
</feature>
<feature type="transmembrane region" description="Helical" evidence="6">
    <location>
        <begin position="249"/>
        <end position="269"/>
    </location>
</feature>
<evidence type="ECO:0000256" key="4">
    <source>
        <dbReference type="ARBA" id="ARBA00022989"/>
    </source>
</evidence>
<keyword evidence="4 6" id="KW-1133">Transmembrane helix</keyword>
<dbReference type="Proteomes" id="UP000775872">
    <property type="component" value="Unassembled WGS sequence"/>
</dbReference>
<dbReference type="PANTHER" id="PTHR42718:SF9">
    <property type="entry name" value="MAJOR FACILITATOR SUPERFAMILY MULTIDRUG TRANSPORTER MFSC"/>
    <property type="match status" value="1"/>
</dbReference>
<dbReference type="Gene3D" id="1.20.1250.20">
    <property type="entry name" value="MFS general substrate transporter like domains"/>
    <property type="match status" value="1"/>
</dbReference>
<dbReference type="InterPro" id="IPR011701">
    <property type="entry name" value="MFS"/>
</dbReference>
<dbReference type="OrthoDB" id="2130629at2759"/>
<feature type="domain" description="Major facilitator superfamily (MFS) profile" evidence="7">
    <location>
        <begin position="20"/>
        <end position="489"/>
    </location>
</feature>
<feature type="transmembrane region" description="Helical" evidence="6">
    <location>
        <begin position="289"/>
        <end position="316"/>
    </location>
</feature>
<accession>A0A9N9Z1D1</accession>
<organism evidence="8 9">
    <name type="scientific">Clonostachys solani</name>
    <dbReference type="NCBI Taxonomy" id="160281"/>
    <lineage>
        <taxon>Eukaryota</taxon>
        <taxon>Fungi</taxon>
        <taxon>Dikarya</taxon>
        <taxon>Ascomycota</taxon>
        <taxon>Pezizomycotina</taxon>
        <taxon>Sordariomycetes</taxon>
        <taxon>Hypocreomycetidae</taxon>
        <taxon>Hypocreales</taxon>
        <taxon>Bionectriaceae</taxon>
        <taxon>Clonostachys</taxon>
    </lineage>
</organism>
<keyword evidence="2" id="KW-0813">Transport</keyword>
<evidence type="ECO:0000256" key="5">
    <source>
        <dbReference type="ARBA" id="ARBA00023136"/>
    </source>
</evidence>
<reference evidence="9" key="1">
    <citation type="submission" date="2019-06" db="EMBL/GenBank/DDBJ databases">
        <authorList>
            <person name="Broberg M."/>
        </authorList>
    </citation>
    <scope>NUCLEOTIDE SEQUENCE [LARGE SCALE GENOMIC DNA]</scope>
</reference>
<feature type="transmembrane region" description="Helical" evidence="6">
    <location>
        <begin position="84"/>
        <end position="103"/>
    </location>
</feature>
<dbReference type="InterPro" id="IPR036259">
    <property type="entry name" value="MFS_trans_sf"/>
</dbReference>
<evidence type="ECO:0000256" key="1">
    <source>
        <dbReference type="ARBA" id="ARBA00004141"/>
    </source>
</evidence>
<reference evidence="8 9" key="2">
    <citation type="submission" date="2021-10" db="EMBL/GenBank/DDBJ databases">
        <authorList>
            <person name="Piombo E."/>
        </authorList>
    </citation>
    <scope>NUCLEOTIDE SEQUENCE [LARGE SCALE GENOMIC DNA]</scope>
</reference>
<feature type="transmembrane region" description="Helical" evidence="6">
    <location>
        <begin position="463"/>
        <end position="483"/>
    </location>
</feature>
<feature type="transmembrane region" description="Helical" evidence="6">
    <location>
        <begin position="387"/>
        <end position="413"/>
    </location>
</feature>
<dbReference type="SUPFAM" id="SSF103473">
    <property type="entry name" value="MFS general substrate transporter"/>
    <property type="match status" value="1"/>
</dbReference>
<gene>
    <name evidence="8" type="ORF">CSOL1703_00017202</name>
</gene>
<dbReference type="GO" id="GO:0022857">
    <property type="term" value="F:transmembrane transporter activity"/>
    <property type="evidence" value="ECO:0007669"/>
    <property type="project" value="InterPro"/>
</dbReference>
<feature type="transmembrane region" description="Helical" evidence="6">
    <location>
        <begin position="356"/>
        <end position="375"/>
    </location>
</feature>
<sequence length="489" mass="52567">MTQTMGCYMYIAHFHDEKRAPRLHHGGSMLNGFTVQATVIMLPAISRVFNIPPSRQQMIMLTYSVASGSSMLLWGRIADVHGRWGVFLAGTTLFAIFTLLIPFAPSELFLYMLSGLQGFSSAATVPSGIGILASMFQPGPDRNRAYVALVASSSVDSVFGNIAGGAIGGLLSWRWGFWIPAGLAAIIALSACILWPRRSRFSSSSQTGGSTHHRDQSVDYIGGLLISTSLALLQVGLSQGNVEGWVNFHVPSLICASVILGVIFATLQLRMERSPDKHPLVRLSMFKNVSFSAAFLVVACFFGSFNSFLVFASMFFQDILKPSMLKTTLYFLPGGIIGGLVCFLVTPALSLFRGFYMLMFGFICSIISPLLFALLMGSQGGSVVFNYWVRGFPAMCLCLSAEVVWPVIGLYVARGVAEADQSLAGALLQAANHIGRGLGMALAAAAQVIVSRSSHSLLLGIQAAQWTNVGMATLSLLCTLIFFRGLDTS</sequence>
<feature type="transmembrane region" description="Helical" evidence="6">
    <location>
        <begin position="217"/>
        <end position="237"/>
    </location>
</feature>
<comment type="caution">
    <text evidence="8">The sequence shown here is derived from an EMBL/GenBank/DDBJ whole genome shotgun (WGS) entry which is preliminary data.</text>
</comment>
<keyword evidence="9" id="KW-1185">Reference proteome</keyword>
<evidence type="ECO:0000256" key="3">
    <source>
        <dbReference type="ARBA" id="ARBA00022692"/>
    </source>
</evidence>
<feature type="transmembrane region" description="Helical" evidence="6">
    <location>
        <begin position="177"/>
        <end position="196"/>
    </location>
</feature>
<evidence type="ECO:0000313" key="8">
    <source>
        <dbReference type="EMBL" id="CAH0047312.1"/>
    </source>
</evidence>
<feature type="transmembrane region" description="Helical" evidence="6">
    <location>
        <begin position="109"/>
        <end position="133"/>
    </location>
</feature>
<feature type="transmembrane region" description="Helical" evidence="6">
    <location>
        <begin position="145"/>
        <end position="171"/>
    </location>
</feature>
<evidence type="ECO:0000259" key="7">
    <source>
        <dbReference type="PROSITE" id="PS50850"/>
    </source>
</evidence>
<name>A0A9N9Z1D1_9HYPO</name>
<feature type="transmembrane region" description="Helical" evidence="6">
    <location>
        <begin position="328"/>
        <end position="349"/>
    </location>
</feature>
<dbReference type="PANTHER" id="PTHR42718">
    <property type="entry name" value="MAJOR FACILITATOR SUPERFAMILY MULTIDRUG TRANSPORTER MFSC"/>
    <property type="match status" value="1"/>
</dbReference>
<dbReference type="GO" id="GO:0016020">
    <property type="term" value="C:membrane"/>
    <property type="evidence" value="ECO:0007669"/>
    <property type="project" value="UniProtKB-SubCell"/>
</dbReference>
<comment type="subcellular location">
    <subcellularLocation>
        <location evidence="1">Membrane</location>
        <topology evidence="1">Multi-pass membrane protein</topology>
    </subcellularLocation>
</comment>
<dbReference type="EMBL" id="CABFOC020000029">
    <property type="protein sequence ID" value="CAH0047312.1"/>
    <property type="molecule type" value="Genomic_DNA"/>
</dbReference>
<dbReference type="PROSITE" id="PS50850">
    <property type="entry name" value="MFS"/>
    <property type="match status" value="1"/>
</dbReference>
<evidence type="ECO:0000256" key="6">
    <source>
        <dbReference type="SAM" id="Phobius"/>
    </source>
</evidence>
<evidence type="ECO:0000256" key="2">
    <source>
        <dbReference type="ARBA" id="ARBA00022448"/>
    </source>
</evidence>
<dbReference type="InterPro" id="IPR020846">
    <property type="entry name" value="MFS_dom"/>
</dbReference>
<protein>
    <recommendedName>
        <fullName evidence="7">Major facilitator superfamily (MFS) profile domain-containing protein</fullName>
    </recommendedName>
</protein>
<keyword evidence="3 6" id="KW-0812">Transmembrane</keyword>
<feature type="transmembrane region" description="Helical" evidence="6">
    <location>
        <begin position="28"/>
        <end position="46"/>
    </location>
</feature>
<proteinExistence type="predicted"/>
<evidence type="ECO:0000313" key="9">
    <source>
        <dbReference type="Proteomes" id="UP000775872"/>
    </source>
</evidence>
<feature type="transmembrane region" description="Helical" evidence="6">
    <location>
        <begin position="434"/>
        <end position="451"/>
    </location>
</feature>